<feature type="compositionally biased region" description="Acidic residues" evidence="23">
    <location>
        <begin position="1064"/>
        <end position="1075"/>
    </location>
</feature>
<feature type="transmembrane region" description="Helical" evidence="24">
    <location>
        <begin position="1259"/>
        <end position="1278"/>
    </location>
</feature>
<evidence type="ECO:0000256" key="6">
    <source>
        <dbReference type="ARBA" id="ARBA00044878"/>
    </source>
</evidence>
<keyword evidence="24" id="KW-0472">Membrane</keyword>
<feature type="compositionally biased region" description="Basic and acidic residues" evidence="23">
    <location>
        <begin position="776"/>
        <end position="790"/>
    </location>
</feature>
<comment type="catalytic activity">
    <reaction evidence="8">
        <text>L-alpha-aminoacyl-L-histidine(out) = L-alpha-aminoacyl-L-histidine(in)</text>
        <dbReference type="Rhea" id="RHEA:79375"/>
        <dbReference type="ChEBI" id="CHEBI:229967"/>
    </reaction>
</comment>
<evidence type="ECO:0000256" key="16">
    <source>
        <dbReference type="ARBA" id="ARBA00044919"/>
    </source>
</evidence>
<comment type="similarity">
    <text evidence="22">Belongs to the class I-like SAM-binding methyltransferase superfamily. RsmB/NOP family.</text>
</comment>
<feature type="transmembrane region" description="Helical" evidence="24">
    <location>
        <begin position="1023"/>
        <end position="1048"/>
    </location>
</feature>
<dbReference type="Proteomes" id="UP000355283">
    <property type="component" value="Unassembled WGS sequence"/>
</dbReference>
<dbReference type="PANTHER" id="PTHR23512">
    <property type="entry name" value="MAJOR FACILITATOR SUPERFAMILY DOMAIN-CONTAINING PROTEIN 1"/>
    <property type="match status" value="1"/>
</dbReference>
<comment type="catalytic activity">
    <reaction evidence="14">
        <text>L-arginyl-glycine(out) = L-arginyl-glycine(in)</text>
        <dbReference type="Rhea" id="RHEA:79391"/>
        <dbReference type="ChEBI" id="CHEBI:229955"/>
    </reaction>
</comment>
<dbReference type="Gene3D" id="3.30.70.1170">
    <property type="entry name" value="Sun protein, domain 3"/>
    <property type="match status" value="1"/>
</dbReference>
<feature type="transmembrane region" description="Helical" evidence="24">
    <location>
        <begin position="1189"/>
        <end position="1210"/>
    </location>
</feature>
<comment type="caution">
    <text evidence="26">The sequence shown here is derived from an EMBL/GenBank/DDBJ whole genome shotgun (WGS) entry which is preliminary data.</text>
</comment>
<dbReference type="Pfam" id="PF01189">
    <property type="entry name" value="Methyltr_RsmB-F"/>
    <property type="match status" value="1"/>
</dbReference>
<dbReference type="InterPro" id="IPR036259">
    <property type="entry name" value="MFS_trans_sf"/>
</dbReference>
<evidence type="ECO:0000256" key="18">
    <source>
        <dbReference type="ARBA" id="ARBA00044985"/>
    </source>
</evidence>
<dbReference type="EMBL" id="SDOX01000096">
    <property type="protein sequence ID" value="TFJ82569.1"/>
    <property type="molecule type" value="Genomic_DNA"/>
</dbReference>
<feature type="transmembrane region" description="Helical" evidence="24">
    <location>
        <begin position="1151"/>
        <end position="1169"/>
    </location>
</feature>
<organism evidence="26 27">
    <name type="scientific">Nannochloropsis salina CCMP1776</name>
    <dbReference type="NCBI Taxonomy" id="1027361"/>
    <lineage>
        <taxon>Eukaryota</taxon>
        <taxon>Sar</taxon>
        <taxon>Stramenopiles</taxon>
        <taxon>Ochrophyta</taxon>
        <taxon>Eustigmatophyceae</taxon>
        <taxon>Eustigmatales</taxon>
        <taxon>Monodopsidaceae</taxon>
        <taxon>Microchloropsis</taxon>
        <taxon>Microchloropsis salina</taxon>
    </lineage>
</organism>
<dbReference type="InterPro" id="IPR023267">
    <property type="entry name" value="RCMT"/>
</dbReference>
<evidence type="ECO:0000256" key="2">
    <source>
        <dbReference type="ARBA" id="ARBA00022679"/>
    </source>
</evidence>
<evidence type="ECO:0000256" key="22">
    <source>
        <dbReference type="PROSITE-ProRule" id="PRU01023"/>
    </source>
</evidence>
<feature type="compositionally biased region" description="Basic and acidic residues" evidence="23">
    <location>
        <begin position="183"/>
        <end position="195"/>
    </location>
</feature>
<evidence type="ECO:0000256" key="1">
    <source>
        <dbReference type="ARBA" id="ARBA00022603"/>
    </source>
</evidence>
<keyword evidence="27" id="KW-1185">Reference proteome</keyword>
<evidence type="ECO:0000256" key="20">
    <source>
        <dbReference type="ARBA" id="ARBA00045709"/>
    </source>
</evidence>
<evidence type="ECO:0000256" key="24">
    <source>
        <dbReference type="SAM" id="Phobius"/>
    </source>
</evidence>
<evidence type="ECO:0000256" key="23">
    <source>
        <dbReference type="SAM" id="MobiDB-lite"/>
    </source>
</evidence>
<evidence type="ECO:0000256" key="14">
    <source>
        <dbReference type="ARBA" id="ARBA00044903"/>
    </source>
</evidence>
<reference evidence="26 27" key="1">
    <citation type="submission" date="2019-01" db="EMBL/GenBank/DDBJ databases">
        <title>Nuclear Genome Assembly of the Microalgal Biofuel strain Nannochloropsis salina CCMP1776.</title>
        <authorList>
            <person name="Hovde B."/>
        </authorList>
    </citation>
    <scope>NUCLEOTIDE SEQUENCE [LARGE SCALE GENOMIC DNA]</scope>
    <source>
        <strain evidence="26 27">CCMP1776</strain>
    </source>
</reference>
<feature type="transmembrane region" description="Helical" evidence="24">
    <location>
        <begin position="935"/>
        <end position="955"/>
    </location>
</feature>
<keyword evidence="24" id="KW-1133">Transmembrane helix</keyword>
<feature type="binding site" evidence="22">
    <location>
        <position position="560"/>
    </location>
    <ligand>
        <name>S-adenosyl-L-methionine</name>
        <dbReference type="ChEBI" id="CHEBI:59789"/>
    </ligand>
</feature>
<evidence type="ECO:0000259" key="25">
    <source>
        <dbReference type="PROSITE" id="PS51686"/>
    </source>
</evidence>
<dbReference type="Gene3D" id="1.20.1250.20">
    <property type="entry name" value="MFS general substrate transporter like domains"/>
    <property type="match status" value="2"/>
</dbReference>
<comment type="subunit">
    <text evidence="21">Homodimer. Interacts with lysosomal protein GLMP (via lumenal domain); the interaction starts while both proteins are still in the endoplasmic reticulum and is required for stabilization of MFSD1 in lysosomes but has no direct effect on its targeting to lysosomes or transporter activity.</text>
</comment>
<comment type="catalytic activity">
    <reaction evidence="11">
        <text>L-aspartyl-L-lysine(out) = L-aspartyl-L-lysine(in)</text>
        <dbReference type="Rhea" id="RHEA:79411"/>
        <dbReference type="ChEBI" id="CHEBI:229953"/>
    </reaction>
</comment>
<keyword evidence="3 22" id="KW-0949">S-adenosyl-L-methionine</keyword>
<feature type="transmembrane region" description="Helical" evidence="24">
    <location>
        <begin position="994"/>
        <end position="1017"/>
    </location>
</feature>
<dbReference type="GO" id="GO:0008173">
    <property type="term" value="F:RNA methyltransferase activity"/>
    <property type="evidence" value="ECO:0007669"/>
    <property type="project" value="InterPro"/>
</dbReference>
<feature type="binding site" evidence="22">
    <location>
        <position position="586"/>
    </location>
    <ligand>
        <name>S-adenosyl-L-methionine</name>
        <dbReference type="ChEBI" id="CHEBI:59789"/>
    </ligand>
</feature>
<comment type="catalytic activity">
    <reaction evidence="9">
        <text>L-lysyl-L-alpha-amino acid(out) = L-lysyl-L-alpha-amino acid(in)</text>
        <dbReference type="Rhea" id="RHEA:79387"/>
        <dbReference type="ChEBI" id="CHEBI:229965"/>
    </reaction>
</comment>
<comment type="catalytic activity">
    <reaction evidence="7">
        <text>L-alpha-aminoacyl-L-arginine(out) = L-alpha-aminoacyl-L-arginine(in)</text>
        <dbReference type="Rhea" id="RHEA:79367"/>
        <dbReference type="ChEBI" id="CHEBI:229968"/>
    </reaction>
</comment>
<evidence type="ECO:0000256" key="10">
    <source>
        <dbReference type="ARBA" id="ARBA00044893"/>
    </source>
</evidence>
<feature type="compositionally biased region" description="Basic and acidic residues" evidence="23">
    <location>
        <begin position="79"/>
        <end position="90"/>
    </location>
</feature>
<dbReference type="Pfam" id="PF07690">
    <property type="entry name" value="MFS_1"/>
    <property type="match status" value="1"/>
</dbReference>
<keyword evidence="4 22" id="KW-0694">RNA-binding</keyword>
<sequence length="1369" mass="148928">MLTVSWICTVYPSVSLKSCARLSNSLRRSKDVSGSSSSISSTQTSDIHNDYPKKPYNNGSAAFAYFDASQGNVLVTEEADGKSLKDDGKDGNGTTRGLAPGQVALADEVCLRVIELMLQPDARPTEWLLRKALQRDGQALGNGGREVVGRRCLGITSLLGRLMYIGNEALRQLRAMQELAGGAEERRQGREEGTVTDRVGPPEDMPQEEKRREGIRWQEDAGFPANESRRRPFALRPPLTSLSLPLSSRNMARLLLGQYILHHERSPDGIDDLGRGLFDSEPALFALLLSLPPPTSPLPDPVADVVVHPGLHDDSKHHAHDATPVVRPSPFQYFSIPWPSAPGKALAAKGSLPLWLAAAWIRQYGWEDAAALTAAANAPGPVTLRWNMLRGRGEESWVTGGREGEKEGVVVIPGKGGRREDDPTVKNGLSLFLDRLAQDGIRDETPCPWSPVGVRLMHGRPPHGFWGLSAWKEGWFEVQDEGSQLVALATRVKRGEEVLDLCAGNGGKTLAMASWILRDGKKGGSEGRLWVYDTEQARLKQLLAGARRMGAERLVRAVEDEVALEALMGREEDGQGKGKCDVVLVDAPCSSTGVLRRRPSLRWNLKPDAALNALPAIQRQLLVQAQRYVKVGGRLVYATCSLLEEENEKVVGWFLEEFGSGAREGGREGGRYRPLPWAEEEEPLRAAVEAYGKRQERAKGMIKELAPGMLLLMPHGRPNVHPTFSKRIATTRYTMQENGGPGNVNDSVNNDVPERVNHPLDLAGHKSELGPSREGNGVEHKAERRDDKALQRSLTLPHRMLSRQSSSQSFMVRQLENLRAPSLGRVALSGAPSDIPDVGLMLPHVDLDVKTEEAKMLCIPGTRWHMLLVVLACSIAFGPSFSRSILSAVSADVMLAFGMTKATYGALSGLPAIPNIFASPIGGAIVDRLGADKSCVLYSGITVLGSICLSTAVYIRSVHLLAAAQILLGIGRGTLVIAQKVFLKLAADPKETSFLFALSFSISHAGMFMAFFLSPLIEDNSPYGYLASVWASTGITVLSFLCTIPLLGKLRHILPLLRTEEQESFLADEEEEEEDGKAGEAEEGGGGPTASSRWDRREGGSWVELVGAGTLQRVMNASRRQAGGASMSDLANHPIPSPSCWQTAYQYFEDLISIPFFLLVLCIVCYYMAFVPLETFAVDYLKSDLGYKASTASLGASLLMLGSVFLGPFFGLRVDIELWKKGVPGQWTRRLCPPGATQAWAMFLTGTGIFTVTLASTKWPWGFALVSVGYAMACAALWSSVPEVVKARSLGLAFGVIHAVMDVMIMVTEVVIGRLLDTGHTYESAVWPMLVGFTTAGFLATLALMHVLMKQVKLNAVIAALTDNENWDE</sequence>
<feature type="transmembrane region" description="Helical" evidence="24">
    <location>
        <begin position="864"/>
        <end position="881"/>
    </location>
</feature>
<dbReference type="PROSITE" id="PS51686">
    <property type="entry name" value="SAM_MT_RSMB_NOP"/>
    <property type="match status" value="1"/>
</dbReference>
<dbReference type="PRINTS" id="PR02008">
    <property type="entry name" value="RCMTFAMILY"/>
</dbReference>
<name>A0A4D9D1S7_9STRA</name>
<comment type="catalytic activity">
    <reaction evidence="13">
        <text>L-lysyl-L-lysine(out) = L-lysyl-L-lysine(in)</text>
        <dbReference type="Rhea" id="RHEA:79403"/>
        <dbReference type="ChEBI" id="CHEBI:229956"/>
    </reaction>
</comment>
<feature type="binding site" evidence="22">
    <location>
        <position position="533"/>
    </location>
    <ligand>
        <name>S-adenosyl-L-methionine</name>
        <dbReference type="ChEBI" id="CHEBI:59789"/>
    </ligand>
</feature>
<feature type="compositionally biased region" description="Basic and acidic residues" evidence="23">
    <location>
        <begin position="752"/>
        <end position="768"/>
    </location>
</feature>
<evidence type="ECO:0000256" key="4">
    <source>
        <dbReference type="ARBA" id="ARBA00022884"/>
    </source>
</evidence>
<evidence type="ECO:0000256" key="19">
    <source>
        <dbReference type="ARBA" id="ARBA00045018"/>
    </source>
</evidence>
<dbReference type="GO" id="GO:0001510">
    <property type="term" value="P:RNA methylation"/>
    <property type="evidence" value="ECO:0007669"/>
    <property type="project" value="InterPro"/>
</dbReference>
<comment type="catalytic activity">
    <reaction evidence="12">
        <text>L-arginyl-L-alpha-amino acid(out) = L-arginyl-L-alpha-amino acid(in)</text>
        <dbReference type="Rhea" id="RHEA:79371"/>
        <dbReference type="ChEBI" id="CHEBI:84315"/>
    </reaction>
</comment>
<feature type="region of interest" description="Disordered" evidence="23">
    <location>
        <begin position="78"/>
        <end position="99"/>
    </location>
</feature>
<dbReference type="InterPro" id="IPR052187">
    <property type="entry name" value="MFSD1"/>
</dbReference>
<dbReference type="OrthoDB" id="187174at2759"/>
<comment type="catalytic activity">
    <reaction evidence="16">
        <text>L-alanyl-L-lysine(out) = L-alanyl-L-lysine(in)</text>
        <dbReference type="Rhea" id="RHEA:79415"/>
        <dbReference type="ChEBI" id="CHEBI:192470"/>
    </reaction>
</comment>
<dbReference type="SUPFAM" id="SSF103473">
    <property type="entry name" value="MFS general substrate transporter"/>
    <property type="match status" value="1"/>
</dbReference>
<feature type="region of interest" description="Disordered" evidence="23">
    <location>
        <begin position="1064"/>
        <end position="1097"/>
    </location>
</feature>
<protein>
    <recommendedName>
        <fullName evidence="18">Lysosomal dipeptide transporter MFSD1</fullName>
    </recommendedName>
    <alternativeName>
        <fullName evidence="19">Major facilitator superfamily domain-containing protein 1</fullName>
    </alternativeName>
</protein>
<comment type="caution">
    <text evidence="22">Lacks conserved residue(s) required for the propagation of feature annotation.</text>
</comment>
<feature type="active site" description="Nucleophile" evidence="22">
    <location>
        <position position="640"/>
    </location>
</feature>
<dbReference type="Gene3D" id="3.40.50.150">
    <property type="entry name" value="Vaccinia Virus protein VP39"/>
    <property type="match status" value="1"/>
</dbReference>
<evidence type="ECO:0000256" key="9">
    <source>
        <dbReference type="ARBA" id="ARBA00044891"/>
    </source>
</evidence>
<keyword evidence="24" id="KW-0812">Transmembrane</keyword>
<gene>
    <name evidence="26" type="ORF">NSK_005995</name>
</gene>
<evidence type="ECO:0000256" key="7">
    <source>
        <dbReference type="ARBA" id="ARBA00044881"/>
    </source>
</evidence>
<dbReference type="InterPro" id="IPR001678">
    <property type="entry name" value="MeTrfase_RsmB-F_NOP2_dom"/>
</dbReference>
<comment type="function">
    <text evidence="20">Lysosomal dipeptide uniporter that selectively exports lysine, arginine or histidine-containing dipeptides with a net positive charge from the lysosome lumen into the cytosol. Could play a role in a specific type of protein O-glycosylation indirectly regulating macrophages migration and tissue invasion. Also essential for liver homeostasis.</text>
</comment>
<comment type="catalytic activity">
    <reaction evidence="6">
        <text>L-histidyl-glycine(out) = L-histidyl-glycine(in)</text>
        <dbReference type="Rhea" id="RHEA:79395"/>
        <dbReference type="ChEBI" id="CHEBI:229957"/>
    </reaction>
</comment>
<dbReference type="InterPro" id="IPR049560">
    <property type="entry name" value="MeTrfase_RsmB-F_NOP2_cat"/>
</dbReference>
<evidence type="ECO:0000313" key="26">
    <source>
        <dbReference type="EMBL" id="TFJ82569.1"/>
    </source>
</evidence>
<feature type="region of interest" description="Disordered" evidence="23">
    <location>
        <begin position="181"/>
        <end position="214"/>
    </location>
</feature>
<dbReference type="PANTHER" id="PTHR23512:SF12">
    <property type="entry name" value="TRANSPORTER, PUTATIVE (AFU_ORTHOLOGUE AFUA_4G00260)-RELATED"/>
    <property type="match status" value="1"/>
</dbReference>
<keyword evidence="1 22" id="KW-0489">Methyltransferase</keyword>
<proteinExistence type="inferred from homology"/>
<evidence type="ECO:0000256" key="21">
    <source>
        <dbReference type="ARBA" id="ARBA00046376"/>
    </source>
</evidence>
<feature type="domain" description="SAM-dependent MTase RsmB/NOP-type" evidence="25">
    <location>
        <begin position="408"/>
        <end position="692"/>
    </location>
</feature>
<feature type="region of interest" description="Disordered" evidence="23">
    <location>
        <begin position="29"/>
        <end position="53"/>
    </location>
</feature>
<evidence type="ECO:0000256" key="13">
    <source>
        <dbReference type="ARBA" id="ARBA00044900"/>
    </source>
</evidence>
<evidence type="ECO:0000313" key="27">
    <source>
        <dbReference type="Proteomes" id="UP000355283"/>
    </source>
</evidence>
<comment type="catalytic activity">
    <reaction evidence="15">
        <text>L-histidyl-L-alpha-amino acid(out) = L-histidyl-L-alpha-amino acid(in)</text>
        <dbReference type="Rhea" id="RHEA:79379"/>
        <dbReference type="ChEBI" id="CHEBI:229964"/>
    </reaction>
</comment>
<evidence type="ECO:0000256" key="15">
    <source>
        <dbReference type="ARBA" id="ARBA00044912"/>
    </source>
</evidence>
<feature type="transmembrane region" description="Helical" evidence="24">
    <location>
        <begin position="1231"/>
        <end position="1253"/>
    </location>
</feature>
<evidence type="ECO:0000256" key="5">
    <source>
        <dbReference type="ARBA" id="ARBA00044876"/>
    </source>
</evidence>
<accession>A0A4D9D1S7</accession>
<dbReference type="InterPro" id="IPR011701">
    <property type="entry name" value="MFS"/>
</dbReference>
<dbReference type="GO" id="GO:0022857">
    <property type="term" value="F:transmembrane transporter activity"/>
    <property type="evidence" value="ECO:0007669"/>
    <property type="project" value="InterPro"/>
</dbReference>
<comment type="catalytic activity">
    <reaction evidence="10">
        <text>L-alpha-aminoacyl-L-lysine(out) = L-alpha-aminoacyl-L-lysine(in)</text>
        <dbReference type="Rhea" id="RHEA:79383"/>
        <dbReference type="ChEBI" id="CHEBI:229966"/>
    </reaction>
</comment>
<dbReference type="GO" id="GO:0003723">
    <property type="term" value="F:RNA binding"/>
    <property type="evidence" value="ECO:0007669"/>
    <property type="project" value="UniProtKB-UniRule"/>
</dbReference>
<evidence type="ECO:0000256" key="12">
    <source>
        <dbReference type="ARBA" id="ARBA00044899"/>
    </source>
</evidence>
<feature type="transmembrane region" description="Helical" evidence="24">
    <location>
        <begin position="1290"/>
        <end position="1313"/>
    </location>
</feature>
<feature type="transmembrane region" description="Helical" evidence="24">
    <location>
        <begin position="1325"/>
        <end position="1345"/>
    </location>
</feature>
<keyword evidence="2 22" id="KW-0808">Transferase</keyword>
<evidence type="ECO:0000256" key="8">
    <source>
        <dbReference type="ARBA" id="ARBA00044884"/>
    </source>
</evidence>
<feature type="region of interest" description="Disordered" evidence="23">
    <location>
        <begin position="735"/>
        <end position="790"/>
    </location>
</feature>
<feature type="compositionally biased region" description="Low complexity" evidence="23">
    <location>
        <begin position="32"/>
        <end position="45"/>
    </location>
</feature>
<evidence type="ECO:0000256" key="17">
    <source>
        <dbReference type="ARBA" id="ARBA00044924"/>
    </source>
</evidence>
<comment type="catalytic activity">
    <reaction evidence="5">
        <text>L-lysyl-L-alanine(out) = L-lysyl-L-alanine(in)</text>
        <dbReference type="Rhea" id="RHEA:79399"/>
        <dbReference type="ChEBI" id="CHEBI:229954"/>
    </reaction>
</comment>
<dbReference type="InterPro" id="IPR029063">
    <property type="entry name" value="SAM-dependent_MTases_sf"/>
</dbReference>
<comment type="catalytic activity">
    <reaction evidence="17">
        <text>L-lysyl-glycine(out) = L-lysyl-glycine(in)</text>
        <dbReference type="Rhea" id="RHEA:79407"/>
        <dbReference type="ChEBI" id="CHEBI:191202"/>
    </reaction>
</comment>
<evidence type="ECO:0000256" key="11">
    <source>
        <dbReference type="ARBA" id="ARBA00044898"/>
    </source>
</evidence>
<dbReference type="SUPFAM" id="SSF53335">
    <property type="entry name" value="S-adenosyl-L-methionine-dependent methyltransferases"/>
    <property type="match status" value="1"/>
</dbReference>
<evidence type="ECO:0000256" key="3">
    <source>
        <dbReference type="ARBA" id="ARBA00022691"/>
    </source>
</evidence>